<dbReference type="AlphaFoldDB" id="A0A026WW96"/>
<name>A0A026WW96_OOCBI</name>
<protein>
    <submittedName>
        <fullName evidence="1">Uncharacterized protein</fullName>
    </submittedName>
</protein>
<keyword evidence="2" id="KW-1185">Reference proteome</keyword>
<dbReference type="InterPro" id="IPR022083">
    <property type="entry name" value="KBP"/>
</dbReference>
<reference evidence="1 2" key="1">
    <citation type="journal article" date="2014" name="Curr. Biol.">
        <title>The genome of the clonal raider ant Cerapachys biroi.</title>
        <authorList>
            <person name="Oxley P.R."/>
            <person name="Ji L."/>
            <person name="Fetter-Pruneda I."/>
            <person name="McKenzie S.K."/>
            <person name="Li C."/>
            <person name="Hu H."/>
            <person name="Zhang G."/>
            <person name="Kronauer D.J."/>
        </authorList>
    </citation>
    <scope>NUCLEOTIDE SEQUENCE [LARGE SCALE GENOMIC DNA]</scope>
</reference>
<evidence type="ECO:0000313" key="2">
    <source>
        <dbReference type="Proteomes" id="UP000053097"/>
    </source>
</evidence>
<sequence length="376" mass="44071">MSHVILEDIELDCNAILIAVKTLIAMSELQETQRWLNEAIRLCLQYIEQNNFQSKPIYTYLADVSKEEDLRISLRLLYRNMIGRMEKLYSASDKMDEWIETVHDCLDDRAGIINFPYGACDWSKAAIMISTYFINKLRFTEARNCLAAVEYMLERIDSSYNNCRYIVMNLTAKVANAWLAYTTNILRESYLYLQQVSNQVPNQEESQELLLLTSLDEHLADINNRITDSHVSRVPDADVIATFAFNQYQLASNTFIELDNNIDHFDSVFKYAWTLKYFGYFMTDINFQVQIYKCREMLFNDNCSKYIQKAGHVLEVVPHHLLTILEMWKEAAELLLSVIEGEAAYRDLYFTTQEKLLDIINKLDYYYEHCQQIGET</sequence>
<dbReference type="Pfam" id="PF12309">
    <property type="entry name" value="KBP_C"/>
    <property type="match status" value="1"/>
</dbReference>
<gene>
    <name evidence="1" type="ORF">X777_00491</name>
</gene>
<evidence type="ECO:0000313" key="1">
    <source>
        <dbReference type="EMBL" id="EZA59409.1"/>
    </source>
</evidence>
<accession>A0A026WW96</accession>
<dbReference type="Proteomes" id="UP000053097">
    <property type="component" value="Unassembled WGS sequence"/>
</dbReference>
<dbReference type="EMBL" id="KK107107">
    <property type="protein sequence ID" value="EZA59409.1"/>
    <property type="molecule type" value="Genomic_DNA"/>
</dbReference>
<organism evidence="1 2">
    <name type="scientific">Ooceraea biroi</name>
    <name type="common">Clonal raider ant</name>
    <name type="synonym">Cerapachys biroi</name>
    <dbReference type="NCBI Taxonomy" id="2015173"/>
    <lineage>
        <taxon>Eukaryota</taxon>
        <taxon>Metazoa</taxon>
        <taxon>Ecdysozoa</taxon>
        <taxon>Arthropoda</taxon>
        <taxon>Hexapoda</taxon>
        <taxon>Insecta</taxon>
        <taxon>Pterygota</taxon>
        <taxon>Neoptera</taxon>
        <taxon>Endopterygota</taxon>
        <taxon>Hymenoptera</taxon>
        <taxon>Apocrita</taxon>
        <taxon>Aculeata</taxon>
        <taxon>Formicoidea</taxon>
        <taxon>Formicidae</taxon>
        <taxon>Dorylinae</taxon>
        <taxon>Ooceraea</taxon>
    </lineage>
</organism>
<proteinExistence type="predicted"/>